<evidence type="ECO:0000313" key="3">
    <source>
        <dbReference type="Proteomes" id="UP001552299"/>
    </source>
</evidence>
<gene>
    <name evidence="2" type="ORF">M5K25_008424</name>
</gene>
<accession>A0ABD0V8N6</accession>
<keyword evidence="3" id="KW-1185">Reference proteome</keyword>
<reference evidence="2 3" key="1">
    <citation type="journal article" date="2024" name="Plant Biotechnol. J.">
        <title>Dendrobium thyrsiflorum genome and its molecular insights into genes involved in important horticultural traits.</title>
        <authorList>
            <person name="Chen B."/>
            <person name="Wang J.Y."/>
            <person name="Zheng P.J."/>
            <person name="Li K.L."/>
            <person name="Liang Y.M."/>
            <person name="Chen X.F."/>
            <person name="Zhang C."/>
            <person name="Zhao X."/>
            <person name="He X."/>
            <person name="Zhang G.Q."/>
            <person name="Liu Z.J."/>
            <person name="Xu Q."/>
        </authorList>
    </citation>
    <scope>NUCLEOTIDE SEQUENCE [LARGE SCALE GENOMIC DNA]</scope>
    <source>
        <strain evidence="2">GZMU011</strain>
    </source>
</reference>
<proteinExistence type="predicted"/>
<sequence length="378" mass="41695">MKNLYPKGKGRIHPSPSVTASNLRSEALAVLRILPAAILALTAALGNDDKEVLAYLIMRSIGGLEEATEQRRCGKPGELHTRLFGCGCFDCYTSFWSRWDCSPDRELIHQAIEAFEDHLATSERAGATVKGKRRERRVGDPSEKGKKKGKDKEKVSDEISAIAIVEDRSQKSAEEETAEALAEEVEMSDRGGLFEPAASEGVPEILAAQTLAGGGGDRRKGWADVTAIFNSRLWSLWSPVEEISLTRGNTEPPNSRIYESSTHGERVEVLASASRIEPKEEPIDHDIENQQTPEAHVPSIQSIPYDLYSYETVGSGSNEQCSDDDDDILPELNDGVAVINEDIRNVIQDYCSRSIGTRDVLVANNNYAETCRTMQQWD</sequence>
<dbReference type="AlphaFoldDB" id="A0ABD0V8N6"/>
<evidence type="ECO:0000313" key="2">
    <source>
        <dbReference type="EMBL" id="KAL0921360.1"/>
    </source>
</evidence>
<dbReference type="EMBL" id="JANQDX010000007">
    <property type="protein sequence ID" value="KAL0921360.1"/>
    <property type="molecule type" value="Genomic_DNA"/>
</dbReference>
<dbReference type="Proteomes" id="UP001552299">
    <property type="component" value="Unassembled WGS sequence"/>
</dbReference>
<comment type="caution">
    <text evidence="2">The sequence shown here is derived from an EMBL/GenBank/DDBJ whole genome shotgun (WGS) entry which is preliminary data.</text>
</comment>
<name>A0ABD0V8N6_DENTH</name>
<evidence type="ECO:0000256" key="1">
    <source>
        <dbReference type="SAM" id="MobiDB-lite"/>
    </source>
</evidence>
<feature type="region of interest" description="Disordered" evidence="1">
    <location>
        <begin position="124"/>
        <end position="155"/>
    </location>
</feature>
<protein>
    <submittedName>
        <fullName evidence="2">Uncharacterized protein</fullName>
    </submittedName>
</protein>
<dbReference type="PANTHER" id="PTHR31903">
    <property type="entry name" value="F12F1.11-RELATED"/>
    <property type="match status" value="1"/>
</dbReference>
<organism evidence="2 3">
    <name type="scientific">Dendrobium thyrsiflorum</name>
    <name type="common">Pinecone-like raceme dendrobium</name>
    <name type="synonym">Orchid</name>
    <dbReference type="NCBI Taxonomy" id="117978"/>
    <lineage>
        <taxon>Eukaryota</taxon>
        <taxon>Viridiplantae</taxon>
        <taxon>Streptophyta</taxon>
        <taxon>Embryophyta</taxon>
        <taxon>Tracheophyta</taxon>
        <taxon>Spermatophyta</taxon>
        <taxon>Magnoliopsida</taxon>
        <taxon>Liliopsida</taxon>
        <taxon>Asparagales</taxon>
        <taxon>Orchidaceae</taxon>
        <taxon>Epidendroideae</taxon>
        <taxon>Malaxideae</taxon>
        <taxon>Dendrobiinae</taxon>
        <taxon>Dendrobium</taxon>
    </lineage>
</organism>
<dbReference type="PANTHER" id="PTHR31903:SF4">
    <property type="entry name" value="OS11G0490300 PROTEIN"/>
    <property type="match status" value="1"/>
</dbReference>
<feature type="compositionally biased region" description="Basic and acidic residues" evidence="1">
    <location>
        <begin position="137"/>
        <end position="155"/>
    </location>
</feature>